<dbReference type="AlphaFoldDB" id="A0AAU7WBT9"/>
<evidence type="ECO:0000313" key="2">
    <source>
        <dbReference type="EMBL" id="XBX83331.1"/>
    </source>
</evidence>
<sequence>MSTPDPQDPAAADELDEAVRASEQHQRAEQDADPDEEVVVRDTETGRTHEERAQ</sequence>
<dbReference type="EMBL" id="CP158374">
    <property type="protein sequence ID" value="XBX83331.1"/>
    <property type="molecule type" value="Genomic_DNA"/>
</dbReference>
<proteinExistence type="predicted"/>
<dbReference type="RefSeq" id="WP_350349334.1">
    <property type="nucleotide sequence ID" value="NZ_CP158374.1"/>
</dbReference>
<name>A0AAU7WBT9_9MICO</name>
<accession>A0AAU7WBT9</accession>
<feature type="region of interest" description="Disordered" evidence="1">
    <location>
        <begin position="1"/>
        <end position="54"/>
    </location>
</feature>
<evidence type="ECO:0000256" key="1">
    <source>
        <dbReference type="SAM" id="MobiDB-lite"/>
    </source>
</evidence>
<evidence type="ECO:0008006" key="3">
    <source>
        <dbReference type="Google" id="ProtNLM"/>
    </source>
</evidence>
<gene>
    <name evidence="2" type="ORF">ABIQ69_05275</name>
</gene>
<protein>
    <recommendedName>
        <fullName evidence="3">Nucleotide exchange factor GrpE</fullName>
    </recommendedName>
</protein>
<feature type="compositionally biased region" description="Basic and acidic residues" evidence="1">
    <location>
        <begin position="17"/>
        <end position="30"/>
    </location>
</feature>
<feature type="compositionally biased region" description="Basic and acidic residues" evidence="1">
    <location>
        <begin position="38"/>
        <end position="54"/>
    </location>
</feature>
<reference evidence="2" key="1">
    <citation type="submission" date="2024-05" db="EMBL/GenBank/DDBJ databases">
        <authorList>
            <person name="Yu L."/>
        </authorList>
    </citation>
    <scope>NUCLEOTIDE SEQUENCE</scope>
    <source>
        <strain evidence="2">G08B096</strain>
    </source>
</reference>
<organism evidence="2">
    <name type="scientific">Agromyces sp. G08B096</name>
    <dbReference type="NCBI Taxonomy" id="3156399"/>
    <lineage>
        <taxon>Bacteria</taxon>
        <taxon>Bacillati</taxon>
        <taxon>Actinomycetota</taxon>
        <taxon>Actinomycetes</taxon>
        <taxon>Micrococcales</taxon>
        <taxon>Microbacteriaceae</taxon>
        <taxon>Agromyces</taxon>
    </lineage>
</organism>